<keyword evidence="3" id="KW-1133">Transmembrane helix</keyword>
<keyword evidence="4" id="KW-0808">Transferase</keyword>
<evidence type="ECO:0000256" key="2">
    <source>
        <dbReference type="PIRNR" id="PIRNR016661"/>
    </source>
</evidence>
<keyword evidence="2" id="KW-0813">Transport</keyword>
<feature type="transmembrane region" description="Helical" evidence="3">
    <location>
        <begin position="163"/>
        <end position="187"/>
    </location>
</feature>
<reference evidence="4" key="1">
    <citation type="submission" date="2016-08" db="EMBL/GenBank/DDBJ databases">
        <authorList>
            <person name="Seilhamer J.J."/>
        </authorList>
    </citation>
    <scope>NUCLEOTIDE SEQUENCE</scope>
    <source>
        <strain evidence="4">86</strain>
    </source>
</reference>
<keyword evidence="3" id="KW-0812">Transmembrane</keyword>
<dbReference type="GO" id="GO:0005886">
    <property type="term" value="C:plasma membrane"/>
    <property type="evidence" value="ECO:0007669"/>
    <property type="project" value="UniProtKB-SubCell"/>
</dbReference>
<feature type="transmembrane region" description="Helical" evidence="3">
    <location>
        <begin position="132"/>
        <end position="151"/>
    </location>
</feature>
<proteinExistence type="inferred from homology"/>
<dbReference type="GO" id="GO:0015225">
    <property type="term" value="F:biotin transmembrane transporter activity"/>
    <property type="evidence" value="ECO:0007669"/>
    <property type="project" value="UniProtKB-UniRule"/>
</dbReference>
<dbReference type="EMBL" id="FMJD01000008">
    <property type="protein sequence ID" value="SCM76469.1"/>
    <property type="molecule type" value="Genomic_DNA"/>
</dbReference>
<dbReference type="PANTHER" id="PTHR34295:SF1">
    <property type="entry name" value="BIOTIN TRANSPORTER BIOY"/>
    <property type="match status" value="1"/>
</dbReference>
<protein>
    <recommendedName>
        <fullName evidence="2">Biotin transporter</fullName>
    </recommendedName>
</protein>
<dbReference type="GO" id="GO:0016740">
    <property type="term" value="F:transferase activity"/>
    <property type="evidence" value="ECO:0007669"/>
    <property type="project" value="UniProtKB-KW"/>
</dbReference>
<sequence>MTSAASPTLLESLPFGSSATRNVVFAIAGSLALWASAKFSIPFYPVPFTMQTFVVLALGMVAGWRLATATFALYLLEGLAGLPVFAGTPERGIGLTYMMGPTGGYLIGMLAATSVVGCLAERGWGRSPLPTGVAMLIGNLVLYVPGVLWLGTSIGWDKPVLSIGFTSFVASDIVKVALAMAVMPALWKLAKKAGA</sequence>
<evidence type="ECO:0000256" key="1">
    <source>
        <dbReference type="ARBA" id="ARBA00010692"/>
    </source>
</evidence>
<comment type="similarity">
    <text evidence="1 2">Belongs to the BioY family.</text>
</comment>
<comment type="subcellular location">
    <subcellularLocation>
        <location evidence="2">Cell membrane</location>
        <topology evidence="2">Multi-pass membrane protein</topology>
    </subcellularLocation>
</comment>
<feature type="transmembrane region" description="Helical" evidence="3">
    <location>
        <begin position="23"/>
        <end position="41"/>
    </location>
</feature>
<evidence type="ECO:0000313" key="4">
    <source>
        <dbReference type="EMBL" id="SCM76469.1"/>
    </source>
</evidence>
<gene>
    <name evidence="4" type="ORF">KL86PLE_40274</name>
</gene>
<dbReference type="PANTHER" id="PTHR34295">
    <property type="entry name" value="BIOTIN TRANSPORTER BIOY"/>
    <property type="match status" value="1"/>
</dbReference>
<dbReference type="InterPro" id="IPR003784">
    <property type="entry name" value="BioY"/>
</dbReference>
<keyword evidence="2 3" id="KW-0472">Membrane</keyword>
<keyword evidence="2" id="KW-1003">Cell membrane</keyword>
<organism evidence="4">
    <name type="scientific">uncultured Pleomorphomonas sp</name>
    <dbReference type="NCBI Taxonomy" id="442121"/>
    <lineage>
        <taxon>Bacteria</taxon>
        <taxon>Pseudomonadati</taxon>
        <taxon>Pseudomonadota</taxon>
        <taxon>Alphaproteobacteria</taxon>
        <taxon>Hyphomicrobiales</taxon>
        <taxon>Pleomorphomonadaceae</taxon>
        <taxon>Pleomorphomonas</taxon>
        <taxon>environmental samples</taxon>
    </lineage>
</organism>
<name>A0A212LGF5_9HYPH</name>
<feature type="transmembrane region" description="Helical" evidence="3">
    <location>
        <begin position="53"/>
        <end position="76"/>
    </location>
</feature>
<dbReference type="RefSeq" id="WP_288196639.1">
    <property type="nucleotide sequence ID" value="NZ_LT608334.1"/>
</dbReference>
<evidence type="ECO:0000256" key="3">
    <source>
        <dbReference type="SAM" id="Phobius"/>
    </source>
</evidence>
<feature type="transmembrane region" description="Helical" evidence="3">
    <location>
        <begin position="96"/>
        <end position="120"/>
    </location>
</feature>
<dbReference type="PIRSF" id="PIRSF016661">
    <property type="entry name" value="BioY"/>
    <property type="match status" value="1"/>
</dbReference>
<dbReference type="AlphaFoldDB" id="A0A212LGF5"/>
<accession>A0A212LGF5</accession>
<dbReference type="Pfam" id="PF02632">
    <property type="entry name" value="BioY"/>
    <property type="match status" value="1"/>
</dbReference>
<dbReference type="Gene3D" id="1.10.1760.20">
    <property type="match status" value="1"/>
</dbReference>